<proteinExistence type="predicted"/>
<accession>A0ABR1AMQ6</accession>
<sequence>MPETRASRVRKLKKKVDILLTGVEKEPDDRQWKYPWSTRRRQEKSVIYLLIYSPERFLTDVRDPVADQPKRLNLKRSETLILEYFQSGGDDIEKKDHLVRKIWKFDEWNSDAGDILKALVGHFRIGFAGAHGVEAAWTDRLFNSESDLK</sequence>
<protein>
    <submittedName>
        <fullName evidence="1">Uncharacterized protein</fullName>
    </submittedName>
</protein>
<dbReference type="EMBL" id="JAWJWF010000046">
    <property type="protein sequence ID" value="KAK6623766.1"/>
    <property type="molecule type" value="Genomic_DNA"/>
</dbReference>
<evidence type="ECO:0000313" key="2">
    <source>
        <dbReference type="Proteomes" id="UP001359485"/>
    </source>
</evidence>
<organism evidence="1 2">
    <name type="scientific">Polyplax serrata</name>
    <name type="common">Common mouse louse</name>
    <dbReference type="NCBI Taxonomy" id="468196"/>
    <lineage>
        <taxon>Eukaryota</taxon>
        <taxon>Metazoa</taxon>
        <taxon>Ecdysozoa</taxon>
        <taxon>Arthropoda</taxon>
        <taxon>Hexapoda</taxon>
        <taxon>Insecta</taxon>
        <taxon>Pterygota</taxon>
        <taxon>Neoptera</taxon>
        <taxon>Paraneoptera</taxon>
        <taxon>Psocodea</taxon>
        <taxon>Troctomorpha</taxon>
        <taxon>Phthiraptera</taxon>
        <taxon>Anoplura</taxon>
        <taxon>Polyplacidae</taxon>
        <taxon>Polyplax</taxon>
    </lineage>
</organism>
<reference evidence="1 2" key="1">
    <citation type="submission" date="2023-09" db="EMBL/GenBank/DDBJ databases">
        <title>Genomes of two closely related lineages of the louse Polyplax serrata with different host specificities.</title>
        <authorList>
            <person name="Martinu J."/>
            <person name="Tarabai H."/>
            <person name="Stefka J."/>
            <person name="Hypsa V."/>
        </authorList>
    </citation>
    <scope>NUCLEOTIDE SEQUENCE [LARGE SCALE GENOMIC DNA]</scope>
    <source>
        <strain evidence="1">98ZLc_SE</strain>
    </source>
</reference>
<keyword evidence="2" id="KW-1185">Reference proteome</keyword>
<evidence type="ECO:0000313" key="1">
    <source>
        <dbReference type="EMBL" id="KAK6623766.1"/>
    </source>
</evidence>
<comment type="caution">
    <text evidence="1">The sequence shown here is derived from an EMBL/GenBank/DDBJ whole genome shotgun (WGS) entry which is preliminary data.</text>
</comment>
<name>A0ABR1AMQ6_POLSC</name>
<dbReference type="Proteomes" id="UP001359485">
    <property type="component" value="Unassembled WGS sequence"/>
</dbReference>
<gene>
    <name evidence="1" type="ORF">RUM44_010622</name>
</gene>